<accession>A0AAN7T7A8</accession>
<evidence type="ECO:0000256" key="2">
    <source>
        <dbReference type="SAM" id="Phobius"/>
    </source>
</evidence>
<dbReference type="AlphaFoldDB" id="A0AAN7T7A8"/>
<comment type="caution">
    <text evidence="3">The sequence shown here is derived from an EMBL/GenBank/DDBJ whole genome shotgun (WGS) entry which is preliminary data.</text>
</comment>
<feature type="compositionally biased region" description="Polar residues" evidence="1">
    <location>
        <begin position="161"/>
        <end position="182"/>
    </location>
</feature>
<keyword evidence="2" id="KW-0472">Membrane</keyword>
<feature type="transmembrane region" description="Helical" evidence="2">
    <location>
        <begin position="370"/>
        <end position="393"/>
    </location>
</feature>
<organism evidence="3 4">
    <name type="scientific">Lithohypha guttulata</name>
    <dbReference type="NCBI Taxonomy" id="1690604"/>
    <lineage>
        <taxon>Eukaryota</taxon>
        <taxon>Fungi</taxon>
        <taxon>Dikarya</taxon>
        <taxon>Ascomycota</taxon>
        <taxon>Pezizomycotina</taxon>
        <taxon>Eurotiomycetes</taxon>
        <taxon>Chaetothyriomycetidae</taxon>
        <taxon>Chaetothyriales</taxon>
        <taxon>Trichomeriaceae</taxon>
        <taxon>Lithohypha</taxon>
    </lineage>
</organism>
<proteinExistence type="predicted"/>
<dbReference type="Proteomes" id="UP001309876">
    <property type="component" value="Unassembled WGS sequence"/>
</dbReference>
<feature type="region of interest" description="Disordered" evidence="1">
    <location>
        <begin position="161"/>
        <end position="185"/>
    </location>
</feature>
<keyword evidence="2" id="KW-0812">Transmembrane</keyword>
<evidence type="ECO:0000313" key="3">
    <source>
        <dbReference type="EMBL" id="KAK5091749.1"/>
    </source>
</evidence>
<name>A0AAN7T7A8_9EURO</name>
<evidence type="ECO:0000313" key="4">
    <source>
        <dbReference type="Proteomes" id="UP001309876"/>
    </source>
</evidence>
<feature type="transmembrane region" description="Helical" evidence="2">
    <location>
        <begin position="337"/>
        <end position="355"/>
    </location>
</feature>
<dbReference type="EMBL" id="JAVRRJ010000001">
    <property type="protein sequence ID" value="KAK5091749.1"/>
    <property type="molecule type" value="Genomic_DNA"/>
</dbReference>
<keyword evidence="2" id="KW-1133">Transmembrane helix</keyword>
<reference evidence="3 4" key="1">
    <citation type="submission" date="2023-08" db="EMBL/GenBank/DDBJ databases">
        <title>Black Yeasts Isolated from many extreme environments.</title>
        <authorList>
            <person name="Coleine C."/>
            <person name="Stajich J.E."/>
            <person name="Selbmann L."/>
        </authorList>
    </citation>
    <scope>NUCLEOTIDE SEQUENCE [LARGE SCALE GENOMIC DNA]</scope>
    <source>
        <strain evidence="3 4">CCFEE 5910</strain>
    </source>
</reference>
<gene>
    <name evidence="3" type="ORF">LTR05_001934</name>
</gene>
<protein>
    <submittedName>
        <fullName evidence="3">Uncharacterized protein</fullName>
    </submittedName>
</protein>
<feature type="compositionally biased region" description="Polar residues" evidence="1">
    <location>
        <begin position="42"/>
        <end position="55"/>
    </location>
</feature>
<sequence length="471" mass="52763">MAQLLPRRAHYVCKACRSAQAARPIIRAFSTTLSRAATLRQQLEGRSSPIPNKKSSGLPAQVQRPKAGRPGINPPSSLTPQKARKPANETAESTTPPPASKINSNALLTKDSKLTVRSIQEDALAILESEEVPDEATVLAVLQRAQELADVLVQTQPLQGLPQSDLSTEKQGAQTSSTSNDGGSLFVELNEPQVQARQEQDQVATPLPASALSIEDRRTLAFLLVKALYPLLEDPKVYISERILTFYVEIATTLQLPQYLPKILHLYAHKQIPKPGSHPIQYSEPWSSTPKYAVPHRLADLAIESAISIRDMPLAISLIDETVATTQFKWAKFIKKAAFPLTLASSVIPLAWTLSSRAARWQISWEEDTFFWMCISGSSAYIGTMGILLYITVTTWNDHHKRVRWIPGTNLWPRWVREEERYYLDRIALAWGYQDVNRHGEETGEEWEALRELLLRRQLELDRSALLPGML</sequence>
<feature type="region of interest" description="Disordered" evidence="1">
    <location>
        <begin position="42"/>
        <end position="106"/>
    </location>
</feature>
<keyword evidence="4" id="KW-1185">Reference proteome</keyword>
<evidence type="ECO:0000256" key="1">
    <source>
        <dbReference type="SAM" id="MobiDB-lite"/>
    </source>
</evidence>